<name>A0ABQ7FLQ2_9ACTN</name>
<comment type="caution">
    <text evidence="5">The sequence shown here is derived from an EMBL/GenBank/DDBJ whole genome shotgun (WGS) entry which is preliminary data.</text>
</comment>
<keyword evidence="1" id="KW-0808">Transferase</keyword>
<dbReference type="InterPro" id="IPR000182">
    <property type="entry name" value="GNAT_dom"/>
</dbReference>
<proteinExistence type="predicted"/>
<dbReference type="Proteomes" id="UP000621266">
    <property type="component" value="Unassembled WGS sequence"/>
</dbReference>
<keyword evidence="6" id="KW-1185">Reference proteome</keyword>
<dbReference type="Gene3D" id="3.40.630.30">
    <property type="match status" value="1"/>
</dbReference>
<evidence type="ECO:0000313" key="6">
    <source>
        <dbReference type="Proteomes" id="UP000621266"/>
    </source>
</evidence>
<dbReference type="SUPFAM" id="SSF55729">
    <property type="entry name" value="Acyl-CoA N-acyltransferases (Nat)"/>
    <property type="match status" value="1"/>
</dbReference>
<accession>A0ABQ7FLQ2</accession>
<reference evidence="5 6" key="1">
    <citation type="submission" date="2019-10" db="EMBL/GenBank/DDBJ databases">
        <title>Streptomyces tenebrisbrunneis sp.nov., an endogenous actinomycete isolated from of Lycium ruthenicum.</title>
        <authorList>
            <person name="Ma L."/>
        </authorList>
    </citation>
    <scope>NUCLEOTIDE SEQUENCE [LARGE SCALE GENOMIC DNA]</scope>
    <source>
        <strain evidence="5 6">TRM 66187</strain>
    </source>
</reference>
<evidence type="ECO:0000259" key="4">
    <source>
        <dbReference type="PROSITE" id="PS51186"/>
    </source>
</evidence>
<gene>
    <name evidence="5" type="ORF">GCU69_11805</name>
</gene>
<feature type="compositionally biased region" description="Gly residues" evidence="3">
    <location>
        <begin position="71"/>
        <end position="95"/>
    </location>
</feature>
<dbReference type="PROSITE" id="PS51186">
    <property type="entry name" value="GNAT"/>
    <property type="match status" value="1"/>
</dbReference>
<sequence>MPQGGEVQVRPGREDDLEALTDLYNHYIRETPVTFDTVPLTPEQRRPWLHSHPKDGPHRLLVATEIPGPGPGTDPGAGSGTDRGTRCGTGSGTEPGPGERILGYATSSPFRPKPAYGTSVETTVYCAPDALGRGVGSLLYTRLFEELAGEDLRRAYAGIALPNAASVRLHERFGFGPVGTFHEAGRKFGRYWDVAWFERRCGAA</sequence>
<dbReference type="EMBL" id="WHPN01000258">
    <property type="protein sequence ID" value="KAF4408883.1"/>
    <property type="molecule type" value="Genomic_DNA"/>
</dbReference>
<evidence type="ECO:0000313" key="5">
    <source>
        <dbReference type="EMBL" id="KAF4408883.1"/>
    </source>
</evidence>
<dbReference type="PANTHER" id="PTHR43072:SF23">
    <property type="entry name" value="UPF0039 PROTEIN C11D3.02C"/>
    <property type="match status" value="1"/>
</dbReference>
<evidence type="ECO:0000256" key="3">
    <source>
        <dbReference type="SAM" id="MobiDB-lite"/>
    </source>
</evidence>
<dbReference type="InterPro" id="IPR016181">
    <property type="entry name" value="Acyl_CoA_acyltransferase"/>
</dbReference>
<organism evidence="5 6">
    <name type="scientific">Streptomyces lycii</name>
    <dbReference type="NCBI Taxonomy" id="2654337"/>
    <lineage>
        <taxon>Bacteria</taxon>
        <taxon>Bacillati</taxon>
        <taxon>Actinomycetota</taxon>
        <taxon>Actinomycetes</taxon>
        <taxon>Kitasatosporales</taxon>
        <taxon>Streptomycetaceae</taxon>
        <taxon>Streptomyces</taxon>
    </lineage>
</organism>
<evidence type="ECO:0000256" key="1">
    <source>
        <dbReference type="ARBA" id="ARBA00022679"/>
    </source>
</evidence>
<keyword evidence="2" id="KW-0012">Acyltransferase</keyword>
<dbReference type="PANTHER" id="PTHR43072">
    <property type="entry name" value="N-ACETYLTRANSFERASE"/>
    <property type="match status" value="1"/>
</dbReference>
<dbReference type="Pfam" id="PF00583">
    <property type="entry name" value="Acetyltransf_1"/>
    <property type="match status" value="1"/>
</dbReference>
<feature type="region of interest" description="Disordered" evidence="3">
    <location>
        <begin position="44"/>
        <end position="107"/>
    </location>
</feature>
<feature type="domain" description="N-acetyltransferase" evidence="4">
    <location>
        <begin position="7"/>
        <end position="198"/>
    </location>
</feature>
<dbReference type="RefSeq" id="WP_156205931.1">
    <property type="nucleotide sequence ID" value="NZ_WHPN01000258.1"/>
</dbReference>
<evidence type="ECO:0000256" key="2">
    <source>
        <dbReference type="ARBA" id="ARBA00023315"/>
    </source>
</evidence>
<protein>
    <submittedName>
        <fullName evidence="5">N-acetyltransferase</fullName>
    </submittedName>
</protein>